<evidence type="ECO:0000313" key="2">
    <source>
        <dbReference type="EMBL" id="CAH2101621.1"/>
    </source>
</evidence>
<keyword evidence="1" id="KW-0812">Transmembrane</keyword>
<evidence type="ECO:0000313" key="3">
    <source>
        <dbReference type="Proteomes" id="UP001153954"/>
    </source>
</evidence>
<keyword evidence="1" id="KW-0472">Membrane</keyword>
<keyword evidence="3" id="KW-1185">Reference proteome</keyword>
<comment type="caution">
    <text evidence="2">The sequence shown here is derived from an EMBL/GenBank/DDBJ whole genome shotgun (WGS) entry which is preliminary data.</text>
</comment>
<gene>
    <name evidence="2" type="ORF">EEDITHA_LOCUS16355</name>
</gene>
<sequence>MECAVTSTQVVYTQKERNNVYKSDYDLDFWKEVKKRWMVPGVLTAVALAVLAPSYGAAGGNYMHVHVDYSRKHCTHSPM</sequence>
<dbReference type="Proteomes" id="UP001153954">
    <property type="component" value="Unassembled WGS sequence"/>
</dbReference>
<name>A0AAU9URK1_EUPED</name>
<organism evidence="2 3">
    <name type="scientific">Euphydryas editha</name>
    <name type="common">Edith's checkerspot</name>
    <dbReference type="NCBI Taxonomy" id="104508"/>
    <lineage>
        <taxon>Eukaryota</taxon>
        <taxon>Metazoa</taxon>
        <taxon>Ecdysozoa</taxon>
        <taxon>Arthropoda</taxon>
        <taxon>Hexapoda</taxon>
        <taxon>Insecta</taxon>
        <taxon>Pterygota</taxon>
        <taxon>Neoptera</taxon>
        <taxon>Endopterygota</taxon>
        <taxon>Lepidoptera</taxon>
        <taxon>Glossata</taxon>
        <taxon>Ditrysia</taxon>
        <taxon>Papilionoidea</taxon>
        <taxon>Nymphalidae</taxon>
        <taxon>Nymphalinae</taxon>
        <taxon>Euphydryas</taxon>
    </lineage>
</organism>
<dbReference type="EMBL" id="CAKOGL010000024">
    <property type="protein sequence ID" value="CAH2101621.1"/>
    <property type="molecule type" value="Genomic_DNA"/>
</dbReference>
<reference evidence="2" key="1">
    <citation type="submission" date="2022-03" db="EMBL/GenBank/DDBJ databases">
        <authorList>
            <person name="Tunstrom K."/>
        </authorList>
    </citation>
    <scope>NUCLEOTIDE SEQUENCE</scope>
</reference>
<accession>A0AAU9URK1</accession>
<keyword evidence="1" id="KW-1133">Transmembrane helix</keyword>
<protein>
    <submittedName>
        <fullName evidence="2">Uncharacterized protein</fullName>
    </submittedName>
</protein>
<feature type="transmembrane region" description="Helical" evidence="1">
    <location>
        <begin position="37"/>
        <end position="58"/>
    </location>
</feature>
<evidence type="ECO:0000256" key="1">
    <source>
        <dbReference type="SAM" id="Phobius"/>
    </source>
</evidence>
<proteinExistence type="predicted"/>
<dbReference type="AlphaFoldDB" id="A0AAU9URK1"/>